<gene>
    <name evidence="3" type="ORF">Cvel_20802</name>
</gene>
<feature type="region of interest" description="Disordered" evidence="1">
    <location>
        <begin position="473"/>
        <end position="496"/>
    </location>
</feature>
<organism evidence="3">
    <name type="scientific">Chromera velia CCMP2878</name>
    <dbReference type="NCBI Taxonomy" id="1169474"/>
    <lineage>
        <taxon>Eukaryota</taxon>
        <taxon>Sar</taxon>
        <taxon>Alveolata</taxon>
        <taxon>Colpodellida</taxon>
        <taxon>Chromeraceae</taxon>
        <taxon>Chromera</taxon>
    </lineage>
</organism>
<dbReference type="AlphaFoldDB" id="A0A0G4G9Y7"/>
<evidence type="ECO:0000313" key="3">
    <source>
        <dbReference type="EMBL" id="CEM25346.1"/>
    </source>
</evidence>
<protein>
    <submittedName>
        <fullName evidence="3">Uncharacterized protein</fullName>
    </submittedName>
</protein>
<dbReference type="InterPro" id="IPR045287">
    <property type="entry name" value="PAB"/>
</dbReference>
<evidence type="ECO:0000256" key="1">
    <source>
        <dbReference type="SAM" id="MobiDB-lite"/>
    </source>
</evidence>
<sequence>MRHAVLVSSSLLSLASSPGSAFLVRRPLRSFEVSVLRSSSPFSFSPSLEASASSSSTAAPSRNAPSFSRLHAEKDVKGSADEAYLTMQLPNFLERTFQENPLDDIDPSDFDALGIDVTKEKAELPELLQFVRDRAFVDESLVVQNVDAFEVISKLLPLKGYAQAAPWQREELHPMMVPFGRPLEGPVPKTHLAEKGGGKQVGWVGLLRLPHVKDEKIPVVRQCPTGLELVSNNLASLAMKWAVELHAEGNEEVEEIIPEVNRLFPDSKDHFSTTDERLQQLGPVRYIYLRKWGPFPDVCEALIDLHIEKNDGIAASTVAEKYQESFIEWGRPHALRAVLTATVFADVVKAKEIAKMALKKPSFTVARTESELKLVNLVANEYVWDERREVFLRKSQDPQTSQVATGMKVRILTLLERAAWYMDAMMFGLKAETETEGEVGALVPWSACREALSDFYREGQLFEFASFVGPLNEEERVLPPPPPPRTEVLEEEPALQ</sequence>
<proteinExistence type="predicted"/>
<name>A0A0G4G9Y7_9ALVE</name>
<feature type="chain" id="PRO_5005190171" evidence="2">
    <location>
        <begin position="22"/>
        <end position="496"/>
    </location>
</feature>
<dbReference type="EMBL" id="CDMZ01000994">
    <property type="protein sequence ID" value="CEM25346.1"/>
    <property type="molecule type" value="Genomic_DNA"/>
</dbReference>
<dbReference type="VEuPathDB" id="CryptoDB:Cvel_20802"/>
<evidence type="ECO:0000256" key="2">
    <source>
        <dbReference type="SAM" id="SignalP"/>
    </source>
</evidence>
<keyword evidence="2" id="KW-0732">Signal</keyword>
<dbReference type="PANTHER" id="PTHR35115">
    <property type="entry name" value="CYCLIN DELTA-3"/>
    <property type="match status" value="1"/>
</dbReference>
<dbReference type="PANTHER" id="PTHR35115:SF1">
    <property type="entry name" value="PROTEIN IN CHLOROPLAST ATPASE BIOGENESIS, CHLOROPLASTIC"/>
    <property type="match status" value="1"/>
</dbReference>
<feature type="signal peptide" evidence="2">
    <location>
        <begin position="1"/>
        <end position="21"/>
    </location>
</feature>
<reference evidence="3" key="1">
    <citation type="submission" date="2014-11" db="EMBL/GenBank/DDBJ databases">
        <authorList>
            <person name="Otto D Thomas"/>
            <person name="Naeem Raeece"/>
        </authorList>
    </citation>
    <scope>NUCLEOTIDE SEQUENCE</scope>
</reference>
<accession>A0A0G4G9Y7</accession>